<organism evidence="1 2">
    <name type="scientific">Aldrovandia affinis</name>
    <dbReference type="NCBI Taxonomy" id="143900"/>
    <lineage>
        <taxon>Eukaryota</taxon>
        <taxon>Metazoa</taxon>
        <taxon>Chordata</taxon>
        <taxon>Craniata</taxon>
        <taxon>Vertebrata</taxon>
        <taxon>Euteleostomi</taxon>
        <taxon>Actinopterygii</taxon>
        <taxon>Neopterygii</taxon>
        <taxon>Teleostei</taxon>
        <taxon>Notacanthiformes</taxon>
        <taxon>Halosauridae</taxon>
        <taxon>Aldrovandia</taxon>
    </lineage>
</organism>
<keyword evidence="2" id="KW-1185">Reference proteome</keyword>
<dbReference type="AlphaFoldDB" id="A0AAD7RMZ5"/>
<accession>A0AAD7RMZ5</accession>
<dbReference type="Proteomes" id="UP001221898">
    <property type="component" value="Unassembled WGS sequence"/>
</dbReference>
<gene>
    <name evidence="1" type="ORF">AAFF_G00165290</name>
</gene>
<evidence type="ECO:0000313" key="2">
    <source>
        <dbReference type="Proteomes" id="UP001221898"/>
    </source>
</evidence>
<name>A0AAD7RMZ5_9TELE</name>
<proteinExistence type="predicted"/>
<sequence length="162" mass="17273">MPLVQGSDGVKRGPLSHRWPGVRDGAVGATSFATSACGRAPPQEMRLVVFNERPAESGRFRDPFHLRCHCVILYEVLGLSSGAASRCSVLYFSDAPQGLAEVGPHVTVRVGSVASRAPIESCQRERAAVPSAVSAAVPQNLRVPLFTIHEVMSESRHTCPAA</sequence>
<dbReference type="EMBL" id="JAINUG010000220">
    <property type="protein sequence ID" value="KAJ8386932.1"/>
    <property type="molecule type" value="Genomic_DNA"/>
</dbReference>
<protein>
    <submittedName>
        <fullName evidence="1">Uncharacterized protein</fullName>
    </submittedName>
</protein>
<comment type="caution">
    <text evidence="1">The sequence shown here is derived from an EMBL/GenBank/DDBJ whole genome shotgun (WGS) entry which is preliminary data.</text>
</comment>
<reference evidence="1" key="1">
    <citation type="journal article" date="2023" name="Science">
        <title>Genome structures resolve the early diversification of teleost fishes.</title>
        <authorList>
            <person name="Parey E."/>
            <person name="Louis A."/>
            <person name="Montfort J."/>
            <person name="Bouchez O."/>
            <person name="Roques C."/>
            <person name="Iampietro C."/>
            <person name="Lluch J."/>
            <person name="Castinel A."/>
            <person name="Donnadieu C."/>
            <person name="Desvignes T."/>
            <person name="Floi Bucao C."/>
            <person name="Jouanno E."/>
            <person name="Wen M."/>
            <person name="Mejri S."/>
            <person name="Dirks R."/>
            <person name="Jansen H."/>
            <person name="Henkel C."/>
            <person name="Chen W.J."/>
            <person name="Zahm M."/>
            <person name="Cabau C."/>
            <person name="Klopp C."/>
            <person name="Thompson A.W."/>
            <person name="Robinson-Rechavi M."/>
            <person name="Braasch I."/>
            <person name="Lecointre G."/>
            <person name="Bobe J."/>
            <person name="Postlethwait J.H."/>
            <person name="Berthelot C."/>
            <person name="Roest Crollius H."/>
            <person name="Guiguen Y."/>
        </authorList>
    </citation>
    <scope>NUCLEOTIDE SEQUENCE</scope>
    <source>
        <strain evidence="1">NC1722</strain>
    </source>
</reference>
<evidence type="ECO:0000313" key="1">
    <source>
        <dbReference type="EMBL" id="KAJ8386932.1"/>
    </source>
</evidence>